<dbReference type="EMBL" id="JN885998">
    <property type="protein sequence ID" value="AEX62693.1"/>
    <property type="molecule type" value="Genomic_DNA"/>
</dbReference>
<protein>
    <submittedName>
        <fullName evidence="1">Uncharacterized protein</fullName>
    </submittedName>
</protein>
<reference evidence="1" key="1">
    <citation type="submission" date="2011-10" db="EMBL/GenBank/DDBJ databases">
        <title>Provirophages and transpovirons: unique mobilome of giant viruses.</title>
        <authorList>
            <person name="Desnues C."/>
            <person name="LaScola B."/>
            <person name="Yutin N."/>
            <person name="Fournous G."/>
            <person name="Koonin E."/>
            <person name="Raoult D."/>
        </authorList>
    </citation>
    <scope>NUCLEOTIDE SEQUENCE</scope>
    <source>
        <strain evidence="1">Mv13-mv</strain>
    </source>
</reference>
<accession>H2EE70</accession>
<name>H2EE70_9VIRU</name>
<proteinExistence type="predicted"/>
<sequence>MRNNYKEVCVKRYIHENNLITAECYARNFNMILGNSGYVFNHEKYVFEYSYYDRNLRKYVYIKKNKYLVFTKLQ</sequence>
<dbReference type="Pfam" id="PF19182">
    <property type="entry name" value="DUF5864"/>
    <property type="match status" value="1"/>
</dbReference>
<gene>
    <name evidence="1" type="ORF">mv_L488</name>
</gene>
<evidence type="ECO:0000313" key="1">
    <source>
        <dbReference type="EMBL" id="AEX62693.1"/>
    </source>
</evidence>
<dbReference type="InterPro" id="IPR043845">
    <property type="entry name" value="DUF5864"/>
</dbReference>
<organism evidence="1">
    <name type="scientific">Moumouvirus sp. 'Monve'</name>
    <dbReference type="NCBI Taxonomy" id="1128131"/>
    <lineage>
        <taxon>Viruses</taxon>
        <taxon>Varidnaviria</taxon>
        <taxon>Bamfordvirae</taxon>
        <taxon>Nucleocytoviricota</taxon>
        <taxon>Megaviricetes</taxon>
        <taxon>Imitervirales</taxon>
        <taxon>Mimiviridae</taxon>
        <taxon>Megamimivirinae</taxon>
        <taxon>Moumouvirus</taxon>
    </lineage>
</organism>